<evidence type="ECO:0000313" key="2">
    <source>
        <dbReference type="EMBL" id="MEU3553809.1"/>
    </source>
</evidence>
<dbReference type="InterPro" id="IPR043761">
    <property type="entry name" value="DUF5707"/>
</dbReference>
<keyword evidence="3" id="KW-1185">Reference proteome</keyword>
<proteinExistence type="predicted"/>
<dbReference type="EMBL" id="JBEZUR010000006">
    <property type="protein sequence ID" value="MEU3553809.1"/>
    <property type="molecule type" value="Genomic_DNA"/>
</dbReference>
<name>A0ABV2YE46_9ACTN</name>
<sequence>MSRRTVVLSALTAALLVGGAGAFAVARTADEPPVLSESGVRYTAPTAKRDGGLVFVTDVTASSGVKSLKVLAWPEDGPFSKDELTAADMAEVESADCVDTEGGTDSDTVVCTYDAPMTAKDLAESPRGTWHVATLATAEDGTTTFADRTATFTVK</sequence>
<feature type="chain" id="PRO_5045454040" evidence="1">
    <location>
        <begin position="23"/>
        <end position="155"/>
    </location>
</feature>
<organism evidence="2 3">
    <name type="scientific">Streptomyces fragilis</name>
    <dbReference type="NCBI Taxonomy" id="67301"/>
    <lineage>
        <taxon>Bacteria</taxon>
        <taxon>Bacillati</taxon>
        <taxon>Actinomycetota</taxon>
        <taxon>Actinomycetes</taxon>
        <taxon>Kitasatosporales</taxon>
        <taxon>Streptomycetaceae</taxon>
        <taxon>Streptomyces</taxon>
    </lineage>
</organism>
<gene>
    <name evidence="2" type="ORF">AB0E65_06220</name>
</gene>
<evidence type="ECO:0000313" key="3">
    <source>
        <dbReference type="Proteomes" id="UP001550850"/>
    </source>
</evidence>
<comment type="caution">
    <text evidence="2">The sequence shown here is derived from an EMBL/GenBank/DDBJ whole genome shotgun (WGS) entry which is preliminary data.</text>
</comment>
<accession>A0ABV2YE46</accession>
<protein>
    <submittedName>
        <fullName evidence="2">DUF5707 domain-containing protein</fullName>
    </submittedName>
</protein>
<dbReference type="RefSeq" id="WP_108955179.1">
    <property type="nucleotide sequence ID" value="NZ_BEVZ01000005.1"/>
</dbReference>
<keyword evidence="1" id="KW-0732">Signal</keyword>
<reference evidence="2 3" key="1">
    <citation type="submission" date="2024-06" db="EMBL/GenBank/DDBJ databases">
        <title>The Natural Products Discovery Center: Release of the First 8490 Sequenced Strains for Exploring Actinobacteria Biosynthetic Diversity.</title>
        <authorList>
            <person name="Kalkreuter E."/>
            <person name="Kautsar S.A."/>
            <person name="Yang D."/>
            <person name="Bader C.D."/>
            <person name="Teijaro C.N."/>
            <person name="Fluegel L."/>
            <person name="Davis C.M."/>
            <person name="Simpson J.R."/>
            <person name="Lauterbach L."/>
            <person name="Steele A.D."/>
            <person name="Gui C."/>
            <person name="Meng S."/>
            <person name="Li G."/>
            <person name="Viehrig K."/>
            <person name="Ye F."/>
            <person name="Su P."/>
            <person name="Kiefer A.F."/>
            <person name="Nichols A."/>
            <person name="Cepeda A.J."/>
            <person name="Yan W."/>
            <person name="Fan B."/>
            <person name="Jiang Y."/>
            <person name="Adhikari A."/>
            <person name="Zheng C.-J."/>
            <person name="Schuster L."/>
            <person name="Cowan T.M."/>
            <person name="Smanski M.J."/>
            <person name="Chevrette M.G."/>
            <person name="De Carvalho L.P.S."/>
            <person name="Shen B."/>
        </authorList>
    </citation>
    <scope>NUCLEOTIDE SEQUENCE [LARGE SCALE GENOMIC DNA]</scope>
    <source>
        <strain evidence="2 3">NPDC038104</strain>
    </source>
</reference>
<dbReference type="Proteomes" id="UP001550850">
    <property type="component" value="Unassembled WGS sequence"/>
</dbReference>
<evidence type="ECO:0000256" key="1">
    <source>
        <dbReference type="SAM" id="SignalP"/>
    </source>
</evidence>
<dbReference type="Pfam" id="PF18968">
    <property type="entry name" value="DUF5707"/>
    <property type="match status" value="1"/>
</dbReference>
<feature type="signal peptide" evidence="1">
    <location>
        <begin position="1"/>
        <end position="22"/>
    </location>
</feature>